<evidence type="ECO:0000256" key="8">
    <source>
        <dbReference type="RuleBase" id="RU004914"/>
    </source>
</evidence>
<evidence type="ECO:0000313" key="12">
    <source>
        <dbReference type="Proteomes" id="UP000595140"/>
    </source>
</evidence>
<protein>
    <recommendedName>
        <fullName evidence="8 9">Multifunctional fusion protein</fullName>
    </recommendedName>
    <domain>
        <recommendedName>
            <fullName evidence="8">Protein DETOXIFICATION</fullName>
        </recommendedName>
        <alternativeName>
            <fullName evidence="8">Multidrug and toxic compound extrusion protein</fullName>
        </alternativeName>
    </domain>
    <domain>
        <recommendedName>
            <fullName evidence="9">Patatin</fullName>
            <ecNumber evidence="9">3.1.1.-</ecNumber>
        </recommendedName>
    </domain>
</protein>
<dbReference type="SUPFAM" id="SSF52151">
    <property type="entry name" value="FabD/lysophospholipase-like"/>
    <property type="match status" value="1"/>
</dbReference>
<dbReference type="EMBL" id="OOIL02003221">
    <property type="protein sequence ID" value="VFQ86527.1"/>
    <property type="molecule type" value="Genomic_DNA"/>
</dbReference>
<keyword evidence="5 9" id="KW-0442">Lipid degradation</keyword>
<evidence type="ECO:0000256" key="1">
    <source>
        <dbReference type="ARBA" id="ARBA00010199"/>
    </source>
</evidence>
<evidence type="ECO:0000313" key="11">
    <source>
        <dbReference type="EMBL" id="VFQ86527.1"/>
    </source>
</evidence>
<dbReference type="InterPro" id="IPR016035">
    <property type="entry name" value="Acyl_Trfase/lysoPLipase"/>
</dbReference>
<comment type="function">
    <text evidence="9">Lipolytic acyl hydrolase (LAH).</text>
</comment>
<dbReference type="GO" id="GO:0006952">
    <property type="term" value="P:defense response"/>
    <property type="evidence" value="ECO:0007669"/>
    <property type="project" value="UniProtKB-KW"/>
</dbReference>
<keyword evidence="8" id="KW-0812">Transmembrane</keyword>
<dbReference type="PROSITE" id="PS51635">
    <property type="entry name" value="PNPLA"/>
    <property type="match status" value="1"/>
</dbReference>
<evidence type="ECO:0000256" key="7">
    <source>
        <dbReference type="PROSITE-ProRule" id="PRU01161"/>
    </source>
</evidence>
<feature type="transmembrane region" description="Helical" evidence="8">
    <location>
        <begin position="12"/>
        <end position="32"/>
    </location>
</feature>
<evidence type="ECO:0000256" key="6">
    <source>
        <dbReference type="ARBA" id="ARBA00023098"/>
    </source>
</evidence>
<gene>
    <name evidence="11" type="ORF">CCAM_LOCUS28303</name>
</gene>
<keyword evidence="12" id="KW-1185">Reference proteome</keyword>
<dbReference type="EC" id="3.1.1.-" evidence="9"/>
<feature type="transmembrane region" description="Helical" evidence="8">
    <location>
        <begin position="52"/>
        <end position="69"/>
    </location>
</feature>
<keyword evidence="8" id="KW-1133">Transmembrane helix</keyword>
<dbReference type="OrthoDB" id="1294093at2759"/>
<dbReference type="GO" id="GO:0047372">
    <property type="term" value="F:monoacylglycerol lipase activity"/>
    <property type="evidence" value="ECO:0007669"/>
    <property type="project" value="TreeGrafter"/>
</dbReference>
<keyword evidence="3 9" id="KW-0378">Hydrolase</keyword>
<comment type="similarity">
    <text evidence="2 9">Belongs to the patatin family.</text>
</comment>
<dbReference type="InterPro" id="IPR002641">
    <property type="entry name" value="PNPLA_dom"/>
</dbReference>
<evidence type="ECO:0000256" key="3">
    <source>
        <dbReference type="ARBA" id="ARBA00022801"/>
    </source>
</evidence>
<dbReference type="InterPro" id="IPR002528">
    <property type="entry name" value="MATE_fam"/>
</dbReference>
<feature type="transmembrane region" description="Helical" evidence="8">
    <location>
        <begin position="81"/>
        <end position="106"/>
    </location>
</feature>
<feature type="transmembrane region" description="Helical" evidence="8">
    <location>
        <begin position="126"/>
        <end position="149"/>
    </location>
</feature>
<dbReference type="Proteomes" id="UP000595140">
    <property type="component" value="Unassembled WGS sequence"/>
</dbReference>
<keyword evidence="4" id="KW-0611">Plant defense</keyword>
<dbReference type="GO" id="GO:0016042">
    <property type="term" value="P:lipid catabolic process"/>
    <property type="evidence" value="ECO:0007669"/>
    <property type="project" value="UniProtKB-KW"/>
</dbReference>
<comment type="domain">
    <text evidence="9">The nitrogen atoms of the two glycine residues in the GGXR motif define the oxyanion hole, and stabilize the oxyanion that forms during the nucleophilic attack by the catalytic serine during substrate cleavage.</text>
</comment>
<organism evidence="11 12">
    <name type="scientific">Cuscuta campestris</name>
    <dbReference type="NCBI Taxonomy" id="132261"/>
    <lineage>
        <taxon>Eukaryota</taxon>
        <taxon>Viridiplantae</taxon>
        <taxon>Streptophyta</taxon>
        <taxon>Embryophyta</taxon>
        <taxon>Tracheophyta</taxon>
        <taxon>Spermatophyta</taxon>
        <taxon>Magnoliopsida</taxon>
        <taxon>eudicotyledons</taxon>
        <taxon>Gunneridae</taxon>
        <taxon>Pentapetalae</taxon>
        <taxon>asterids</taxon>
        <taxon>lamiids</taxon>
        <taxon>Solanales</taxon>
        <taxon>Convolvulaceae</taxon>
        <taxon>Cuscuteae</taxon>
        <taxon>Cuscuta</taxon>
        <taxon>Cuscuta subgen. Grammica</taxon>
        <taxon>Cuscuta sect. Cleistogrammica</taxon>
    </lineage>
</organism>
<evidence type="ECO:0000256" key="9">
    <source>
        <dbReference type="RuleBase" id="RU361262"/>
    </source>
</evidence>
<evidence type="ECO:0000256" key="4">
    <source>
        <dbReference type="ARBA" id="ARBA00022821"/>
    </source>
</evidence>
<dbReference type="GO" id="GO:1990961">
    <property type="term" value="P:xenobiotic detoxification by transmembrane export across the plasma membrane"/>
    <property type="evidence" value="ECO:0007669"/>
    <property type="project" value="InterPro"/>
</dbReference>
<comment type="caution">
    <text evidence="7 8">Lacks conserved residue(s) required for the propagation of feature annotation.</text>
</comment>
<dbReference type="GO" id="GO:0004620">
    <property type="term" value="F:phospholipase activity"/>
    <property type="evidence" value="ECO:0007669"/>
    <property type="project" value="TreeGrafter"/>
</dbReference>
<dbReference type="Gene3D" id="3.40.1090.10">
    <property type="entry name" value="Cytosolic phospholipase A2 catalytic domain"/>
    <property type="match status" value="1"/>
</dbReference>
<dbReference type="PANTHER" id="PTHR32176">
    <property type="entry name" value="XYLOSE ISOMERASE"/>
    <property type="match status" value="1"/>
</dbReference>
<feature type="transmembrane region" description="Helical" evidence="8">
    <location>
        <begin position="182"/>
        <end position="205"/>
    </location>
</feature>
<reference evidence="11 12" key="1">
    <citation type="submission" date="2018-04" db="EMBL/GenBank/DDBJ databases">
        <authorList>
            <person name="Vogel A."/>
        </authorList>
    </citation>
    <scope>NUCLEOTIDE SEQUENCE [LARGE SCALE GENOMIC DNA]</scope>
</reference>
<evidence type="ECO:0000256" key="5">
    <source>
        <dbReference type="ARBA" id="ARBA00022963"/>
    </source>
</evidence>
<evidence type="ECO:0000259" key="10">
    <source>
        <dbReference type="PROSITE" id="PS51635"/>
    </source>
</evidence>
<name>A0A484MD37_9ASTE</name>
<dbReference type="CDD" id="cd13132">
    <property type="entry name" value="MATE_eukaryotic"/>
    <property type="match status" value="1"/>
</dbReference>
<feature type="domain" description="PNPLA" evidence="10">
    <location>
        <begin position="289"/>
        <end position="502"/>
    </location>
</feature>
<feature type="transmembrane region" description="Helical" evidence="8">
    <location>
        <begin position="156"/>
        <end position="176"/>
    </location>
</feature>
<dbReference type="FunFam" id="3.40.1090.10:FF:000005">
    <property type="entry name" value="Patatin"/>
    <property type="match status" value="1"/>
</dbReference>
<keyword evidence="6 9" id="KW-0443">Lipid metabolism</keyword>
<dbReference type="Pfam" id="PF01734">
    <property type="entry name" value="Patatin"/>
    <property type="match status" value="1"/>
</dbReference>
<evidence type="ECO:0000256" key="2">
    <source>
        <dbReference type="ARBA" id="ARBA00010240"/>
    </source>
</evidence>
<dbReference type="GO" id="GO:0016020">
    <property type="term" value="C:membrane"/>
    <property type="evidence" value="ECO:0007669"/>
    <property type="project" value="InterPro"/>
</dbReference>
<accession>A0A484MD37</accession>
<dbReference type="PANTHER" id="PTHR32176:SF92">
    <property type="entry name" value="XYLOSE ISOMERASE"/>
    <property type="match status" value="1"/>
</dbReference>
<dbReference type="InterPro" id="IPR045069">
    <property type="entry name" value="MATE_euk"/>
</dbReference>
<dbReference type="AlphaFoldDB" id="A0A484MD37"/>
<dbReference type="Pfam" id="PF01554">
    <property type="entry name" value="MatE"/>
    <property type="match status" value="1"/>
</dbReference>
<dbReference type="GO" id="GO:0042910">
    <property type="term" value="F:xenobiotic transmembrane transporter activity"/>
    <property type="evidence" value="ECO:0007669"/>
    <property type="project" value="InterPro"/>
</dbReference>
<sequence>MGELIEVNRIAIPMILVTVSQFLLRTSPILMLGHLGQLHLSAASIATSLSNVTGYSVLFGMSGALETLCGQAYGAGQHRKLATFTYGAILGMFLVCIPVAILWLLTEKLLLSLGQDPSIAAEAGKYAIWLIPTLFPYSVLQSLVQYLLAQGLIVPMVWSAVASLCLQVPICWVFVFKMELGSAGAALSIGISYWANVVFILFYVAKSSSSLSTCKIPSSYCHAASFTRDAFLTMGDSFKLAVPSAVMVCLEWWSFELILLLSGLLPNPKLETSVLSICFTTTSVHCNIPYSFGAAARAIIPALILSYLESQLQELDGEEARIAEYMDVIGGTGTGGLITAMLTAPNNNNQRLHRRRRPLFAAKDIPPFFLRHFPLFFPHIKGPFGEVINQMKASTGPKYDGKYISKLVKDLFGGTRLHQTLTNVVIPTFDIKTLQPLIFNSFETIKDTILDAKLSDICMGTTATPTLLPPHYFNNKDYKGTQREFNLVDGSLVANNPTLVAINEVAKQVLKGHPAFDHQSKPLEPSGRRYIVISIGAGSCKKEHKYNARKAGKWGLFDWLFNGNSIPLMEAFHQASTDMVDVQTSVLLSALHSDDNCYLRIQDETLCGALSSVDMATKENMERLVRVGENLLRKPVCKLDRVTGEYKPVHNGGTNMEALKKFAKMLSDERKLRQSQMALPLSDYIHS</sequence>
<proteinExistence type="inferred from homology"/>
<dbReference type="GO" id="GO:0015297">
    <property type="term" value="F:antiporter activity"/>
    <property type="evidence" value="ECO:0007669"/>
    <property type="project" value="InterPro"/>
</dbReference>
<comment type="similarity">
    <text evidence="1 8">Belongs to the multi antimicrobial extrusion (MATE) (TC 2.A.66.1) family.</text>
</comment>
<keyword evidence="8" id="KW-0472">Membrane</keyword>